<dbReference type="OrthoDB" id="9812349at2"/>
<evidence type="ECO:0000313" key="2">
    <source>
        <dbReference type="EMBL" id="SNR72939.1"/>
    </source>
</evidence>
<dbReference type="RefSeq" id="WP_089293786.1">
    <property type="nucleotide sequence ID" value="NZ_BOMU01000035.1"/>
</dbReference>
<proteinExistence type="predicted"/>
<dbReference type="GO" id="GO:0005886">
    <property type="term" value="C:plasma membrane"/>
    <property type="evidence" value="ECO:0007669"/>
    <property type="project" value="TreeGrafter"/>
</dbReference>
<dbReference type="PANTHER" id="PTHR34980:SF2">
    <property type="entry name" value="INNER MEMBRANE PROTEIN YHAH-RELATED"/>
    <property type="match status" value="1"/>
</dbReference>
<dbReference type="AlphaFoldDB" id="A0A238YR71"/>
<dbReference type="Pfam" id="PF05656">
    <property type="entry name" value="DUF805"/>
    <property type="match status" value="1"/>
</dbReference>
<dbReference type="PANTHER" id="PTHR34980">
    <property type="entry name" value="INNER MEMBRANE PROTEIN-RELATED-RELATED"/>
    <property type="match status" value="1"/>
</dbReference>
<dbReference type="InterPro" id="IPR008523">
    <property type="entry name" value="DUF805"/>
</dbReference>
<evidence type="ECO:0000313" key="3">
    <source>
        <dbReference type="Proteomes" id="UP000198415"/>
    </source>
</evidence>
<keyword evidence="1" id="KW-0812">Transmembrane</keyword>
<name>A0A238YR71_9ACTN</name>
<feature type="transmembrane region" description="Helical" evidence="1">
    <location>
        <begin position="89"/>
        <end position="109"/>
    </location>
</feature>
<gene>
    <name evidence="2" type="ORF">SAMN06264365_10570</name>
</gene>
<dbReference type="Proteomes" id="UP000198415">
    <property type="component" value="Unassembled WGS sequence"/>
</dbReference>
<accession>A0A238YR71</accession>
<dbReference type="EMBL" id="FZNR01000005">
    <property type="protein sequence ID" value="SNR72939.1"/>
    <property type="molecule type" value="Genomic_DNA"/>
</dbReference>
<sequence length="211" mass="22687">MNWYLAALRNFANFNGRTRRSEYWIFRLVDFLIGAGLLAMAIVVSRILHDRAPAVGVSVTVLFLAYELIMVLPNWAASVRRLHDTNRSGAALLLGLIPFVGGIILLVLLSTAGTRGPNSYGPDPTMPFDPNQAGWPGLGPAQASAASPYSGYDASVPGPPAYAAQPYPYTPPQPFIQSVPKFLLRLVLVPVLLLLLCMFGGAALSDLARGH</sequence>
<feature type="transmembrane region" description="Helical" evidence="1">
    <location>
        <begin position="54"/>
        <end position="77"/>
    </location>
</feature>
<keyword evidence="1" id="KW-1133">Transmembrane helix</keyword>
<protein>
    <submittedName>
        <fullName evidence="2">Uncharacterized membrane protein YhaH, DUF805 family</fullName>
    </submittedName>
</protein>
<keyword evidence="1" id="KW-0472">Membrane</keyword>
<evidence type="ECO:0000256" key="1">
    <source>
        <dbReference type="SAM" id="Phobius"/>
    </source>
</evidence>
<feature type="transmembrane region" description="Helical" evidence="1">
    <location>
        <begin position="182"/>
        <end position="204"/>
    </location>
</feature>
<reference evidence="2 3" key="1">
    <citation type="submission" date="2017-06" db="EMBL/GenBank/DDBJ databases">
        <authorList>
            <person name="Kim H.J."/>
            <person name="Triplett B.A."/>
        </authorList>
    </citation>
    <scope>NUCLEOTIDE SEQUENCE [LARGE SCALE GENOMIC DNA]</scope>
    <source>
        <strain evidence="2 3">DSM 43151</strain>
    </source>
</reference>
<organism evidence="2 3">
    <name type="scientific">Actinoplanes regularis</name>
    <dbReference type="NCBI Taxonomy" id="52697"/>
    <lineage>
        <taxon>Bacteria</taxon>
        <taxon>Bacillati</taxon>
        <taxon>Actinomycetota</taxon>
        <taxon>Actinomycetes</taxon>
        <taxon>Micromonosporales</taxon>
        <taxon>Micromonosporaceae</taxon>
        <taxon>Actinoplanes</taxon>
    </lineage>
</organism>
<keyword evidence="3" id="KW-1185">Reference proteome</keyword>
<feature type="transmembrane region" description="Helical" evidence="1">
    <location>
        <begin position="24"/>
        <end position="48"/>
    </location>
</feature>